<gene>
    <name evidence="1" type="ORF">E2C01_087777</name>
</gene>
<protein>
    <submittedName>
        <fullName evidence="1">Uncharacterized protein</fullName>
    </submittedName>
</protein>
<evidence type="ECO:0000313" key="2">
    <source>
        <dbReference type="Proteomes" id="UP000324222"/>
    </source>
</evidence>
<dbReference type="AlphaFoldDB" id="A0A5B7JE97"/>
<name>A0A5B7JE97_PORTR</name>
<keyword evidence="2" id="KW-1185">Reference proteome</keyword>
<dbReference type="Proteomes" id="UP000324222">
    <property type="component" value="Unassembled WGS sequence"/>
</dbReference>
<accession>A0A5B7JE97</accession>
<reference evidence="1 2" key="1">
    <citation type="submission" date="2019-05" db="EMBL/GenBank/DDBJ databases">
        <title>Another draft genome of Portunus trituberculatus and its Hox gene families provides insights of decapod evolution.</title>
        <authorList>
            <person name="Jeong J.-H."/>
            <person name="Song I."/>
            <person name="Kim S."/>
            <person name="Choi T."/>
            <person name="Kim D."/>
            <person name="Ryu S."/>
            <person name="Kim W."/>
        </authorList>
    </citation>
    <scope>NUCLEOTIDE SEQUENCE [LARGE SCALE GENOMIC DNA]</scope>
    <source>
        <tissue evidence="1">Muscle</tissue>
    </source>
</reference>
<proteinExistence type="predicted"/>
<sequence>MFVLLQATFSSLNQNAPDDSPLGRLKGQIVTPDNEMVMARLFYGGHPVAIAGMSFSFRHHMNNAFSTCPD</sequence>
<evidence type="ECO:0000313" key="1">
    <source>
        <dbReference type="EMBL" id="MPC92673.1"/>
    </source>
</evidence>
<comment type="caution">
    <text evidence="1">The sequence shown here is derived from an EMBL/GenBank/DDBJ whole genome shotgun (WGS) entry which is preliminary data.</text>
</comment>
<organism evidence="1 2">
    <name type="scientific">Portunus trituberculatus</name>
    <name type="common">Swimming crab</name>
    <name type="synonym">Neptunus trituberculatus</name>
    <dbReference type="NCBI Taxonomy" id="210409"/>
    <lineage>
        <taxon>Eukaryota</taxon>
        <taxon>Metazoa</taxon>
        <taxon>Ecdysozoa</taxon>
        <taxon>Arthropoda</taxon>
        <taxon>Crustacea</taxon>
        <taxon>Multicrustacea</taxon>
        <taxon>Malacostraca</taxon>
        <taxon>Eumalacostraca</taxon>
        <taxon>Eucarida</taxon>
        <taxon>Decapoda</taxon>
        <taxon>Pleocyemata</taxon>
        <taxon>Brachyura</taxon>
        <taxon>Eubrachyura</taxon>
        <taxon>Portunoidea</taxon>
        <taxon>Portunidae</taxon>
        <taxon>Portuninae</taxon>
        <taxon>Portunus</taxon>
    </lineage>
</organism>
<dbReference type="EMBL" id="VSRR010092106">
    <property type="protein sequence ID" value="MPC92673.1"/>
    <property type="molecule type" value="Genomic_DNA"/>
</dbReference>